<accession>X1VWR9</accession>
<sequence length="146" mass="16154">MPHSWEIAQQRSQSTLIAIVAPPSGISVDWALSFSNMVKPQIFDIIRLSGLPWDIARTQAAIQCLNGGYQFLFQLDADVLAPKDTIPRLIAHRLPIVSGLYHQRFPTWDGITANYMPCMFNEAVGADGKLTKQAIVDYKPGSLVEA</sequence>
<organism evidence="1">
    <name type="scientific">marine sediment metagenome</name>
    <dbReference type="NCBI Taxonomy" id="412755"/>
    <lineage>
        <taxon>unclassified sequences</taxon>
        <taxon>metagenomes</taxon>
        <taxon>ecological metagenomes</taxon>
    </lineage>
</organism>
<reference evidence="1" key="1">
    <citation type="journal article" date="2014" name="Front. Microbiol.">
        <title>High frequency of phylogenetically diverse reductive dehalogenase-homologous genes in deep subseafloor sedimentary metagenomes.</title>
        <authorList>
            <person name="Kawai M."/>
            <person name="Futagami T."/>
            <person name="Toyoda A."/>
            <person name="Takaki Y."/>
            <person name="Nishi S."/>
            <person name="Hori S."/>
            <person name="Arai W."/>
            <person name="Tsubouchi T."/>
            <person name="Morono Y."/>
            <person name="Uchiyama I."/>
            <person name="Ito T."/>
            <person name="Fujiyama A."/>
            <person name="Inagaki F."/>
            <person name="Takami H."/>
        </authorList>
    </citation>
    <scope>NUCLEOTIDE SEQUENCE</scope>
    <source>
        <strain evidence="1">Expedition CK06-06</strain>
    </source>
</reference>
<proteinExistence type="predicted"/>
<gene>
    <name evidence="1" type="ORF">S12H4_44569</name>
</gene>
<evidence type="ECO:0000313" key="1">
    <source>
        <dbReference type="EMBL" id="GAJ15740.1"/>
    </source>
</evidence>
<protein>
    <recommendedName>
        <fullName evidence="2">Glycosyltransferase 2-like domain-containing protein</fullName>
    </recommendedName>
</protein>
<dbReference type="EMBL" id="BARW01027473">
    <property type="protein sequence ID" value="GAJ15740.1"/>
    <property type="molecule type" value="Genomic_DNA"/>
</dbReference>
<feature type="non-terminal residue" evidence="1">
    <location>
        <position position="146"/>
    </location>
</feature>
<evidence type="ECO:0008006" key="2">
    <source>
        <dbReference type="Google" id="ProtNLM"/>
    </source>
</evidence>
<name>X1VWR9_9ZZZZ</name>
<comment type="caution">
    <text evidence="1">The sequence shown here is derived from an EMBL/GenBank/DDBJ whole genome shotgun (WGS) entry which is preliminary data.</text>
</comment>
<dbReference type="AlphaFoldDB" id="X1VWR9"/>